<evidence type="ECO:0000256" key="2">
    <source>
        <dbReference type="ARBA" id="ARBA00022771"/>
    </source>
</evidence>
<accession>A0A6D2KRA6</accession>
<dbReference type="GO" id="GO:0008270">
    <property type="term" value="F:zinc ion binding"/>
    <property type="evidence" value="ECO:0007669"/>
    <property type="project" value="UniProtKB-KW"/>
</dbReference>
<gene>
    <name evidence="7" type="ORF">MERR_LOCUS42905</name>
</gene>
<dbReference type="Proteomes" id="UP000467841">
    <property type="component" value="Unassembled WGS sequence"/>
</dbReference>
<dbReference type="InterPro" id="IPR013010">
    <property type="entry name" value="Znf_SIAH"/>
</dbReference>
<comment type="function">
    <text evidence="4">E3 ubiquitin-protein ligase that mediates ubiquitination and subsequent proteasomal degradation of target proteins. E3 ubiquitin ligases accept ubiquitin from an E2 ubiquitin-conjugating enzyme in the form of a thioester and then directly transfers the ubiquitin to targeted substrates. It probably triggers the ubiquitin-mediated degradation of different substrates.</text>
</comment>
<dbReference type="InterPro" id="IPR013083">
    <property type="entry name" value="Znf_RING/FYVE/PHD"/>
</dbReference>
<evidence type="ECO:0000313" key="7">
    <source>
        <dbReference type="EMBL" id="CAA7055669.1"/>
    </source>
</evidence>
<dbReference type="AlphaFoldDB" id="A0A6D2KRA6"/>
<dbReference type="Gene3D" id="3.30.40.10">
    <property type="entry name" value="Zinc/RING finger domain, C3HC4 (zinc finger)"/>
    <property type="match status" value="1"/>
</dbReference>
<evidence type="ECO:0000259" key="6">
    <source>
        <dbReference type="PROSITE" id="PS51081"/>
    </source>
</evidence>
<dbReference type="UniPathway" id="UPA00143"/>
<proteinExistence type="predicted"/>
<comment type="caution">
    <text evidence="7">The sequence shown here is derived from an EMBL/GenBank/DDBJ whole genome shotgun (WGS) entry which is preliminary data.</text>
</comment>
<evidence type="ECO:0000256" key="5">
    <source>
        <dbReference type="PROSITE-ProRule" id="PRU00455"/>
    </source>
</evidence>
<evidence type="ECO:0000256" key="4">
    <source>
        <dbReference type="ARBA" id="ARBA00024004"/>
    </source>
</evidence>
<keyword evidence="3" id="KW-0862">Zinc</keyword>
<dbReference type="GO" id="GO:0016567">
    <property type="term" value="P:protein ubiquitination"/>
    <property type="evidence" value="ECO:0007669"/>
    <property type="project" value="UniProtKB-UniPathway"/>
</dbReference>
<dbReference type="PANTHER" id="PTHR46632">
    <property type="entry name" value="E3 UBIQUITIN-PROTEIN LIGASE SINA-LIKE 4"/>
    <property type="match status" value="1"/>
</dbReference>
<sequence length="268" mass="30941">MNNCGNDDKKTYMKHKWRFKYKFNTCFSEELCFWKNNIYEKLQCDNGHLACSLCCPQLSNKCPSCASPIGQNRCRGTESVLELVYVKCPNTNLGCTKCIAYWKESTHVKECTFSQCSCPALDCDYTGSYKQIYTHFRSHNDNKSEPFYCGYPVDVQMNIASDKMLVLREILENRLFALQCFDEPQGLYVTVTCIAPDAPEVGKFRYCLDYSMSMDGHTLKYESPDVKKVLEVSSQIPQDNYMFVPRCLLRGELLKMKIDIRREVRAGS</sequence>
<dbReference type="InterPro" id="IPR044286">
    <property type="entry name" value="SINL_plant"/>
</dbReference>
<dbReference type="EMBL" id="CACVBM020001607">
    <property type="protein sequence ID" value="CAA7055669.1"/>
    <property type="molecule type" value="Genomic_DNA"/>
</dbReference>
<keyword evidence="1" id="KW-0479">Metal-binding</keyword>
<dbReference type="OrthoDB" id="4788989at2759"/>
<reference evidence="7" key="1">
    <citation type="submission" date="2020-01" db="EMBL/GenBank/DDBJ databases">
        <authorList>
            <person name="Mishra B."/>
        </authorList>
    </citation>
    <scope>NUCLEOTIDE SEQUENCE [LARGE SCALE GENOMIC DNA]</scope>
</reference>
<dbReference type="Pfam" id="PF21361">
    <property type="entry name" value="Sina_ZnF"/>
    <property type="match status" value="1"/>
</dbReference>
<name>A0A6D2KRA6_9BRAS</name>
<evidence type="ECO:0000256" key="3">
    <source>
        <dbReference type="ARBA" id="ARBA00022833"/>
    </source>
</evidence>
<feature type="domain" description="SIAH-type" evidence="6">
    <location>
        <begin position="83"/>
        <end position="141"/>
    </location>
</feature>
<dbReference type="SUPFAM" id="SSF49599">
    <property type="entry name" value="TRAF domain-like"/>
    <property type="match status" value="1"/>
</dbReference>
<keyword evidence="2 5" id="KW-0863">Zinc-finger</keyword>
<evidence type="ECO:0000313" key="8">
    <source>
        <dbReference type="Proteomes" id="UP000467841"/>
    </source>
</evidence>
<keyword evidence="8" id="KW-1185">Reference proteome</keyword>
<protein>
    <recommendedName>
        <fullName evidence="6">SIAH-type domain-containing protein</fullName>
    </recommendedName>
</protein>
<evidence type="ECO:0000256" key="1">
    <source>
        <dbReference type="ARBA" id="ARBA00022723"/>
    </source>
</evidence>
<organism evidence="7 8">
    <name type="scientific">Microthlaspi erraticum</name>
    <dbReference type="NCBI Taxonomy" id="1685480"/>
    <lineage>
        <taxon>Eukaryota</taxon>
        <taxon>Viridiplantae</taxon>
        <taxon>Streptophyta</taxon>
        <taxon>Embryophyta</taxon>
        <taxon>Tracheophyta</taxon>
        <taxon>Spermatophyta</taxon>
        <taxon>Magnoliopsida</taxon>
        <taxon>eudicotyledons</taxon>
        <taxon>Gunneridae</taxon>
        <taxon>Pentapetalae</taxon>
        <taxon>rosids</taxon>
        <taxon>malvids</taxon>
        <taxon>Brassicales</taxon>
        <taxon>Brassicaceae</taxon>
        <taxon>Coluteocarpeae</taxon>
        <taxon>Microthlaspi</taxon>
    </lineage>
</organism>
<dbReference type="PANTHER" id="PTHR46632:SF3">
    <property type="entry name" value="E3 UBIQUITIN-PROTEIN LIGASE SINA-LIKE 7-RELATED"/>
    <property type="match status" value="1"/>
</dbReference>
<dbReference type="PROSITE" id="PS51081">
    <property type="entry name" value="ZF_SIAH"/>
    <property type="match status" value="1"/>
</dbReference>